<name>A0A2V3HS63_9ARCH</name>
<dbReference type="GO" id="GO:0019556">
    <property type="term" value="P:L-histidine catabolic process to glutamate and formamide"/>
    <property type="evidence" value="ECO:0007669"/>
    <property type="project" value="UniProtKB-UniRule"/>
</dbReference>
<dbReference type="PANTHER" id="PTHR42752:SF1">
    <property type="entry name" value="IMIDAZOLONEPROPIONASE-RELATED"/>
    <property type="match status" value="1"/>
</dbReference>
<dbReference type="GO" id="GO:0046872">
    <property type="term" value="F:metal ion binding"/>
    <property type="evidence" value="ECO:0007669"/>
    <property type="project" value="UniProtKB-KW"/>
</dbReference>
<dbReference type="Gene3D" id="3.20.20.140">
    <property type="entry name" value="Metal-dependent hydrolases"/>
    <property type="match status" value="1"/>
</dbReference>
<evidence type="ECO:0000256" key="1">
    <source>
        <dbReference type="ARBA" id="ARBA00005023"/>
    </source>
</evidence>
<comment type="pathway">
    <text evidence="1">Amino-acid degradation.</text>
</comment>
<proteinExistence type="predicted"/>
<keyword evidence="6" id="KW-0369">Histidine metabolism</keyword>
<dbReference type="EC" id="3.5.2.7" evidence="2 9"/>
<dbReference type="PANTHER" id="PTHR42752">
    <property type="entry name" value="IMIDAZOLONEPROPIONASE"/>
    <property type="match status" value="1"/>
</dbReference>
<dbReference type="InterPro" id="IPR005920">
    <property type="entry name" value="HutI"/>
</dbReference>
<evidence type="ECO:0000256" key="3">
    <source>
        <dbReference type="ARBA" id="ARBA00022490"/>
    </source>
</evidence>
<comment type="caution">
    <text evidence="11">The sequence shown here is derived from an EMBL/GenBank/DDBJ whole genome shotgun (WGS) entry which is preliminary data.</text>
</comment>
<keyword evidence="5" id="KW-0378">Hydrolase</keyword>
<evidence type="ECO:0000256" key="4">
    <source>
        <dbReference type="ARBA" id="ARBA00022723"/>
    </source>
</evidence>
<gene>
    <name evidence="11" type="primary">hutI</name>
    <name evidence="11" type="ORF">CXX69_02260</name>
</gene>
<keyword evidence="3" id="KW-0963">Cytoplasm</keyword>
<evidence type="ECO:0000256" key="6">
    <source>
        <dbReference type="ARBA" id="ARBA00022808"/>
    </source>
</evidence>
<dbReference type="Proteomes" id="UP000248161">
    <property type="component" value="Unassembled WGS sequence"/>
</dbReference>
<dbReference type="AlphaFoldDB" id="A0A2V3HS63"/>
<evidence type="ECO:0000313" key="12">
    <source>
        <dbReference type="Proteomes" id="UP000248161"/>
    </source>
</evidence>
<protein>
    <recommendedName>
        <fullName evidence="2 9">Imidazolonepropionase</fullName>
        <ecNumber evidence="2 9">3.5.2.7</ecNumber>
    </recommendedName>
</protein>
<sequence length="451" mass="48426">MPSITALMCLRGRQSFQASWLSRLMRTLIVNSGELAHLCLGDVREPLTGDDMSDRSNNIYPPGQGILIERGIIVQITDSQSLIAEYAPGWDGQRDISAELSVVDAGGRAIVPGFVDSHTHLLWGGDRSSEMRLRQSGLTYRQIAELGGGIAKTVASTRSMSIEDLLSVGMSRLDYASSLGTTSMEVKSGYGLSVESELRLLEAVDELSRHTRVNLFPTWLGGHDFPSDCTRSEYLDQLISEQLPSVMDQGIALWADVFCEPGWFSTDETEAIVLASKELGLPARLHVDEFEDSGGLALAADIGAVSADHVAKSGLDARKAASDSGTMQTFLPGTPYVMGASLDLPVQTCMEEGWAFSLATDFNPNCRILSIPFIGNLASNRMGIDPLAALVSVTRNPATTLRGSDVSGTLAVGSRADLNILWSESVDGWCQTPGENPISHSIIDGFIVNSP</sequence>
<evidence type="ECO:0000256" key="8">
    <source>
        <dbReference type="ARBA" id="ARBA00023004"/>
    </source>
</evidence>
<evidence type="ECO:0000259" key="10">
    <source>
        <dbReference type="Pfam" id="PF07969"/>
    </source>
</evidence>
<dbReference type="Pfam" id="PF07969">
    <property type="entry name" value="Amidohydro_3"/>
    <property type="match status" value="1"/>
</dbReference>
<dbReference type="SUPFAM" id="SSF51556">
    <property type="entry name" value="Metallo-dependent hydrolases"/>
    <property type="match status" value="1"/>
</dbReference>
<dbReference type="NCBIfam" id="TIGR01224">
    <property type="entry name" value="hutI"/>
    <property type="match status" value="1"/>
</dbReference>
<keyword evidence="8" id="KW-0408">Iron</keyword>
<dbReference type="EMBL" id="PSPG01000004">
    <property type="protein sequence ID" value="PXF21950.1"/>
    <property type="molecule type" value="Genomic_DNA"/>
</dbReference>
<reference evidence="11 12" key="1">
    <citation type="journal article" date="2015" name="Nat. Commun.">
        <title>Genomic and transcriptomic evidence for scavenging of diverse organic compounds by widespread deep-sea archaea.</title>
        <authorList>
            <person name="Li M."/>
            <person name="Baker B.J."/>
            <person name="Anantharaman K."/>
            <person name="Jain S."/>
            <person name="Breier J.A."/>
            <person name="Dick G.J."/>
        </authorList>
    </citation>
    <scope>NUCLEOTIDE SEQUENCE [LARGE SCALE GENOMIC DNA]</scope>
    <source>
        <strain evidence="11">Cayman_51_deep</strain>
    </source>
</reference>
<keyword evidence="7" id="KW-0862">Zinc</keyword>
<dbReference type="Gene3D" id="2.30.40.10">
    <property type="entry name" value="Urease, subunit C, domain 1"/>
    <property type="match status" value="1"/>
</dbReference>
<keyword evidence="4" id="KW-0479">Metal-binding</keyword>
<dbReference type="SUPFAM" id="SSF51338">
    <property type="entry name" value="Composite domain of metallo-dependent hydrolases"/>
    <property type="match status" value="1"/>
</dbReference>
<dbReference type="GO" id="GO:0050480">
    <property type="term" value="F:imidazolonepropionase activity"/>
    <property type="evidence" value="ECO:0007669"/>
    <property type="project" value="UniProtKB-UniRule"/>
</dbReference>
<evidence type="ECO:0000256" key="9">
    <source>
        <dbReference type="NCBIfam" id="TIGR01224"/>
    </source>
</evidence>
<dbReference type="GO" id="GO:0005737">
    <property type="term" value="C:cytoplasm"/>
    <property type="evidence" value="ECO:0007669"/>
    <property type="project" value="UniProtKB-UniRule"/>
</dbReference>
<dbReference type="InterPro" id="IPR032466">
    <property type="entry name" value="Metal_Hydrolase"/>
</dbReference>
<evidence type="ECO:0000313" key="11">
    <source>
        <dbReference type="EMBL" id="PXF21950.1"/>
    </source>
</evidence>
<evidence type="ECO:0000256" key="7">
    <source>
        <dbReference type="ARBA" id="ARBA00022833"/>
    </source>
</evidence>
<organism evidence="11 12">
    <name type="scientific">Candidatus Thalassarchaeum betae</name>
    <dbReference type="NCBI Taxonomy" id="2599289"/>
    <lineage>
        <taxon>Archaea</taxon>
        <taxon>Methanobacteriati</taxon>
        <taxon>Thermoplasmatota</taxon>
        <taxon>Candidatus Poseidoniia</taxon>
        <taxon>Candidatus Poseidoniales</taxon>
        <taxon>Candidatus Thalassarchaeaceae</taxon>
        <taxon>Candidatus Thalassarchaeum</taxon>
    </lineage>
</organism>
<evidence type="ECO:0000256" key="5">
    <source>
        <dbReference type="ARBA" id="ARBA00022801"/>
    </source>
</evidence>
<evidence type="ECO:0000256" key="2">
    <source>
        <dbReference type="ARBA" id="ARBA00012864"/>
    </source>
</evidence>
<dbReference type="InterPro" id="IPR011059">
    <property type="entry name" value="Metal-dep_hydrolase_composite"/>
</dbReference>
<dbReference type="InterPro" id="IPR013108">
    <property type="entry name" value="Amidohydro_3"/>
</dbReference>
<accession>A0A2V3HS63</accession>
<feature type="domain" description="Amidohydrolase 3" evidence="10">
    <location>
        <begin position="102"/>
        <end position="135"/>
    </location>
</feature>